<evidence type="ECO:0000256" key="10">
    <source>
        <dbReference type="HAMAP-Rule" id="MF_01499"/>
    </source>
</evidence>
<keyword evidence="7 10" id="KW-0067">ATP-binding</keyword>
<dbReference type="GO" id="GO:0106408">
    <property type="term" value="F:diadenylate cyclase activity"/>
    <property type="evidence" value="ECO:0007669"/>
    <property type="project" value="UniProtKB-EC"/>
</dbReference>
<dbReference type="PROSITE" id="PS51794">
    <property type="entry name" value="DAC"/>
    <property type="match status" value="1"/>
</dbReference>
<keyword evidence="6 10" id="KW-0547">Nucleotide-binding</keyword>
<dbReference type="InterPro" id="IPR014046">
    <property type="entry name" value="C-di-AMP_synthase"/>
</dbReference>
<dbReference type="InterPro" id="IPR045585">
    <property type="entry name" value="CdaA_N"/>
</dbReference>
<evidence type="ECO:0000256" key="1">
    <source>
        <dbReference type="ARBA" id="ARBA00000877"/>
    </source>
</evidence>
<dbReference type="InterPro" id="IPR034701">
    <property type="entry name" value="CdaA"/>
</dbReference>
<dbReference type="GO" id="GO:0005524">
    <property type="term" value="F:ATP binding"/>
    <property type="evidence" value="ECO:0007669"/>
    <property type="project" value="UniProtKB-UniRule"/>
</dbReference>
<dbReference type="Gene3D" id="3.40.1700.10">
    <property type="entry name" value="DNA integrity scanning protein, DisA, N-terminal domain"/>
    <property type="match status" value="1"/>
</dbReference>
<comment type="catalytic activity">
    <reaction evidence="1 10">
        <text>2 ATP = 3',3'-c-di-AMP + 2 diphosphate</text>
        <dbReference type="Rhea" id="RHEA:35655"/>
        <dbReference type="ChEBI" id="CHEBI:30616"/>
        <dbReference type="ChEBI" id="CHEBI:33019"/>
        <dbReference type="ChEBI" id="CHEBI:71500"/>
        <dbReference type="EC" id="2.7.7.85"/>
    </reaction>
</comment>
<feature type="transmembrane region" description="Helical" evidence="10">
    <location>
        <begin position="274"/>
        <end position="291"/>
    </location>
</feature>
<comment type="caution">
    <text evidence="10">Lacks conserved residue(s) required for the propagation of feature annotation.</text>
</comment>
<dbReference type="InterPro" id="IPR003390">
    <property type="entry name" value="DNA_integrity_scan_DisA_N"/>
</dbReference>
<evidence type="ECO:0000256" key="3">
    <source>
        <dbReference type="ARBA" id="ARBA00022679"/>
    </source>
</evidence>
<feature type="domain" description="DAC" evidence="11">
    <location>
        <begin position="87"/>
        <end position="245"/>
    </location>
</feature>
<dbReference type="Pfam" id="PF02457">
    <property type="entry name" value="DAC"/>
    <property type="match status" value="1"/>
</dbReference>
<comment type="caution">
    <text evidence="12">The sequence shown here is derived from an EMBL/GenBank/DDBJ whole genome shotgun (WGS) entry which is preliminary data.</text>
</comment>
<dbReference type="AlphaFoldDB" id="A0A2M7TGC1"/>
<protein>
    <recommendedName>
        <fullName evidence="10">Diadenylate cyclase</fullName>
        <shortName evidence="10">DAC</shortName>
        <ecNumber evidence="10">2.7.7.85</ecNumber>
    </recommendedName>
    <alternativeName>
        <fullName evidence="10">Cyclic-di-AMP synthase</fullName>
        <shortName evidence="10">c-di-AMP synthase</shortName>
    </alternativeName>
</protein>
<proteinExistence type="inferred from homology"/>
<comment type="subunit">
    <text evidence="10">Probably a homodimer.</text>
</comment>
<dbReference type="Pfam" id="PF19293">
    <property type="entry name" value="CdaA_N"/>
    <property type="match status" value="1"/>
</dbReference>
<feature type="transmembrane region" description="Helical" evidence="10">
    <location>
        <begin position="20"/>
        <end position="37"/>
    </location>
</feature>
<comment type="similarity">
    <text evidence="10">Belongs to the adenylate cyclase family. DacA/CdaA subfamily.</text>
</comment>
<dbReference type="PANTHER" id="PTHR34185:SF1">
    <property type="entry name" value="DIADENYLATE CYCLASE"/>
    <property type="match status" value="1"/>
</dbReference>
<accession>A0A2M7TGC1</accession>
<dbReference type="PANTHER" id="PTHR34185">
    <property type="entry name" value="DIADENYLATE CYCLASE"/>
    <property type="match status" value="1"/>
</dbReference>
<organism evidence="12 13">
    <name type="scientific">Candidatus Wolfebacteria bacterium CG_4_10_14_0_2_um_filter_39_18</name>
    <dbReference type="NCBI Taxonomy" id="1975061"/>
    <lineage>
        <taxon>Bacteria</taxon>
        <taxon>Candidatus Wolfeibacteriota</taxon>
    </lineage>
</organism>
<evidence type="ECO:0000313" key="12">
    <source>
        <dbReference type="EMBL" id="PIZ44986.1"/>
    </source>
</evidence>
<evidence type="ECO:0000256" key="4">
    <source>
        <dbReference type="ARBA" id="ARBA00022692"/>
    </source>
</evidence>
<evidence type="ECO:0000256" key="9">
    <source>
        <dbReference type="ARBA" id="ARBA00023136"/>
    </source>
</evidence>
<feature type="transmembrane region" description="Helical" evidence="10">
    <location>
        <begin position="44"/>
        <end position="64"/>
    </location>
</feature>
<name>A0A2M7TGC1_9BACT</name>
<evidence type="ECO:0000256" key="7">
    <source>
        <dbReference type="ARBA" id="ARBA00022840"/>
    </source>
</evidence>
<gene>
    <name evidence="10" type="primary">dacA</name>
    <name evidence="12" type="ORF">COY31_01220</name>
</gene>
<dbReference type="EC" id="2.7.7.85" evidence="10"/>
<evidence type="ECO:0000256" key="8">
    <source>
        <dbReference type="ARBA" id="ARBA00022989"/>
    </source>
</evidence>
<evidence type="ECO:0000256" key="5">
    <source>
        <dbReference type="ARBA" id="ARBA00022695"/>
    </source>
</evidence>
<evidence type="ECO:0000259" key="11">
    <source>
        <dbReference type="PROSITE" id="PS51794"/>
    </source>
</evidence>
<dbReference type="InterPro" id="IPR050338">
    <property type="entry name" value="DisA"/>
</dbReference>
<evidence type="ECO:0000313" key="13">
    <source>
        <dbReference type="Proteomes" id="UP000230553"/>
    </source>
</evidence>
<reference evidence="13" key="1">
    <citation type="submission" date="2017-09" db="EMBL/GenBank/DDBJ databases">
        <title>Depth-based differentiation of microbial function through sediment-hosted aquifers and enrichment of novel symbionts in the deep terrestrial subsurface.</title>
        <authorList>
            <person name="Probst A.J."/>
            <person name="Ladd B."/>
            <person name="Jarett J.K."/>
            <person name="Geller-Mcgrath D.E."/>
            <person name="Sieber C.M.K."/>
            <person name="Emerson J.B."/>
            <person name="Anantharaman K."/>
            <person name="Thomas B.C."/>
            <person name="Malmstrom R."/>
            <person name="Stieglmeier M."/>
            <person name="Klingl A."/>
            <person name="Woyke T."/>
            <person name="Ryan C.M."/>
            <person name="Banfield J.F."/>
        </authorList>
    </citation>
    <scope>NUCLEOTIDE SEQUENCE [LARGE SCALE GENOMIC DNA]</scope>
</reference>
<dbReference type="HAMAP" id="MF_01499">
    <property type="entry name" value="DacA"/>
    <property type="match status" value="1"/>
</dbReference>
<feature type="transmembrane region" description="Helical" evidence="10">
    <location>
        <begin position="70"/>
        <end position="86"/>
    </location>
</feature>
<keyword evidence="4 10" id="KW-0812">Transmembrane</keyword>
<dbReference type="GO" id="GO:0004016">
    <property type="term" value="F:adenylate cyclase activity"/>
    <property type="evidence" value="ECO:0007669"/>
    <property type="project" value="UniProtKB-UniRule"/>
</dbReference>
<keyword evidence="9 10" id="KW-0472">Membrane</keyword>
<dbReference type="EMBL" id="PFNM01000026">
    <property type="protein sequence ID" value="PIZ44986.1"/>
    <property type="molecule type" value="Genomic_DNA"/>
</dbReference>
<dbReference type="SUPFAM" id="SSF143597">
    <property type="entry name" value="YojJ-like"/>
    <property type="match status" value="1"/>
</dbReference>
<comment type="function">
    <text evidence="10">Catalyzes the condensation of 2 ATP molecules into cyclic di-AMP (c-di-AMP), a second messenger used to regulate differing processes in different bacteria.</text>
</comment>
<sequence length="292" mass="32654">MNLNLLLNIFNRAPFGIKDVFDILIVAALIYLAIVVFQRTKSAPIMAGIIILFVIYGLSIFFNLEITKKIFQSIFSFFLVIMAIIFQKELRRFFAIVGIVGLKHKQAPLYEDMVKTVINTVEIFIRKKIGALIVFPGLESVDRHIEGGYYLEGKISEPLLLSIFDPSSPGHDGAVIIEGDKIKKFAAHLPLAGNVKAVRNFGTRHRAALGLSEVSDALIVAISEEKGTVSICRDKSFKTLQNAQELKDIIDDFFEEKFPKNKLATSKKWLKENAPPIILSFVSALAIWLVSK</sequence>
<evidence type="ECO:0000256" key="2">
    <source>
        <dbReference type="ARBA" id="ARBA00022475"/>
    </source>
</evidence>
<evidence type="ECO:0000256" key="6">
    <source>
        <dbReference type="ARBA" id="ARBA00022741"/>
    </source>
</evidence>
<keyword evidence="5 10" id="KW-0548">Nucleotidyltransferase</keyword>
<keyword evidence="2 10" id="KW-1003">Cell membrane</keyword>
<dbReference type="GO" id="GO:0006171">
    <property type="term" value="P:cAMP biosynthetic process"/>
    <property type="evidence" value="ECO:0007669"/>
    <property type="project" value="InterPro"/>
</dbReference>
<keyword evidence="8 10" id="KW-1133">Transmembrane helix</keyword>
<dbReference type="InterPro" id="IPR036888">
    <property type="entry name" value="DNA_integrity_DisA_N_sf"/>
</dbReference>
<dbReference type="PIRSF" id="PIRSF004793">
    <property type="entry name" value="UCP004793"/>
    <property type="match status" value="1"/>
</dbReference>
<dbReference type="Proteomes" id="UP000230553">
    <property type="component" value="Unassembled WGS sequence"/>
</dbReference>
<keyword evidence="3 10" id="KW-0808">Transferase</keyword>